<proteinExistence type="predicted"/>
<evidence type="ECO:0000313" key="2">
    <source>
        <dbReference type="Proteomes" id="UP000253664"/>
    </source>
</evidence>
<dbReference type="AlphaFoldDB" id="A0A367LBK7"/>
<sequence>MLCSREVKSGSKAGVFPSISFMQSWITPTMVERSLWGRRTIDAIEARRINEFISKGEFSSWPGIEAVLVTMFDSEFHEVS</sequence>
<organism evidence="1 2">
    <name type="scientific">Ophiocordyceps polyrhachis-furcata BCC 54312</name>
    <dbReference type="NCBI Taxonomy" id="1330021"/>
    <lineage>
        <taxon>Eukaryota</taxon>
        <taxon>Fungi</taxon>
        <taxon>Dikarya</taxon>
        <taxon>Ascomycota</taxon>
        <taxon>Pezizomycotina</taxon>
        <taxon>Sordariomycetes</taxon>
        <taxon>Hypocreomycetidae</taxon>
        <taxon>Hypocreales</taxon>
        <taxon>Ophiocordycipitaceae</taxon>
        <taxon>Ophiocordyceps</taxon>
    </lineage>
</organism>
<keyword evidence="2" id="KW-1185">Reference proteome</keyword>
<evidence type="ECO:0000313" key="1">
    <source>
        <dbReference type="EMBL" id="RCI11622.1"/>
    </source>
</evidence>
<accession>A0A367LBK7</accession>
<dbReference type="Proteomes" id="UP000253664">
    <property type="component" value="Unassembled WGS sequence"/>
</dbReference>
<gene>
    <name evidence="1" type="ORF">L249_7278</name>
</gene>
<name>A0A367LBK7_9HYPO</name>
<reference evidence="1 2" key="1">
    <citation type="journal article" date="2015" name="BMC Genomics">
        <title>Insights from the genome of Ophiocordyceps polyrhachis-furcata to pathogenicity and host specificity in insect fungi.</title>
        <authorList>
            <person name="Wichadakul D."/>
            <person name="Kobmoo N."/>
            <person name="Ingsriswang S."/>
            <person name="Tangphatsornruang S."/>
            <person name="Chantasingh D."/>
            <person name="Luangsa-ard J.J."/>
            <person name="Eurwilaichitr L."/>
        </authorList>
    </citation>
    <scope>NUCLEOTIDE SEQUENCE [LARGE SCALE GENOMIC DNA]</scope>
    <source>
        <strain evidence="1 2">BCC 54312</strain>
    </source>
</reference>
<dbReference type="EMBL" id="LKCN02000010">
    <property type="protein sequence ID" value="RCI11622.1"/>
    <property type="molecule type" value="Genomic_DNA"/>
</dbReference>
<protein>
    <submittedName>
        <fullName evidence="1">Uncharacterized protein</fullName>
    </submittedName>
</protein>
<comment type="caution">
    <text evidence="1">The sequence shown here is derived from an EMBL/GenBank/DDBJ whole genome shotgun (WGS) entry which is preliminary data.</text>
</comment>